<dbReference type="KEGG" id="vte:BHY08_06505"/>
<dbReference type="Gene3D" id="3.90.1300.10">
    <property type="entry name" value="Amidase signature (AS) domain"/>
    <property type="match status" value="1"/>
</dbReference>
<dbReference type="Proteomes" id="UP000191200">
    <property type="component" value="Chromosome"/>
</dbReference>
<dbReference type="Pfam" id="PF01425">
    <property type="entry name" value="Amidase"/>
    <property type="match status" value="1"/>
</dbReference>
<evidence type="ECO:0000313" key="3">
    <source>
        <dbReference type="EMBL" id="APB31509.1"/>
    </source>
</evidence>
<sequence>MKDATYWANEVKEKRVSVDELLNETYKKALENNELNCFVDLDLDRIKDNLTRTDYNGAFYGVPFPLKNIGQQKKDWLNTSGSKLFLNNRSHLTDNYVSQIESAGFIPFGVTNAPEFGFKNVTDPECHGVTKNAWNKDYHAGGSSGGAASAVASGIVPIAGASDGGGSIRIPASFSGLLGLKPSRGVITTGPNEWRAWQGASVNFVLGVSVRDARSLLSILKPRQQVSPFLFPQENVHDTKHLKIAVCFDSPVGNQVSDEAKKAVKKAIRFFEKEGHTVTEINYPINGEQLIRSYYTMNGGETAAMMSSIENNLKRNLTMNDMELMTWTLYQYGQKLSASDYVQSFYPWDDSTKIMEELFTEYDVFLSPSATTTAPKITDDLQSGTIRKSMYAANELDKHELANLVYDMFDKSLQITPYTQLANLTGQPAINLPIYIADNGLPIGVQLMSAKGNEGLLLDIAERFELEEQFILPAYYR</sequence>
<organism evidence="3 4">
    <name type="scientific">Vagococcus teuberi</name>
    <dbReference type="NCBI Taxonomy" id="519472"/>
    <lineage>
        <taxon>Bacteria</taxon>
        <taxon>Bacillati</taxon>
        <taxon>Bacillota</taxon>
        <taxon>Bacilli</taxon>
        <taxon>Lactobacillales</taxon>
        <taxon>Enterococcaceae</taxon>
        <taxon>Vagococcus</taxon>
    </lineage>
</organism>
<evidence type="ECO:0000256" key="1">
    <source>
        <dbReference type="ARBA" id="ARBA00009199"/>
    </source>
</evidence>
<dbReference type="InterPro" id="IPR023631">
    <property type="entry name" value="Amidase_dom"/>
</dbReference>
<protein>
    <submittedName>
        <fullName evidence="3">Amidase</fullName>
    </submittedName>
</protein>
<dbReference type="GO" id="GO:0003824">
    <property type="term" value="F:catalytic activity"/>
    <property type="evidence" value="ECO:0007669"/>
    <property type="project" value="InterPro"/>
</dbReference>
<dbReference type="PROSITE" id="PS00571">
    <property type="entry name" value="AMIDASES"/>
    <property type="match status" value="1"/>
</dbReference>
<dbReference type="RefSeq" id="WP_071457102.1">
    <property type="nucleotide sequence ID" value="NZ_CP017267.1"/>
</dbReference>
<feature type="domain" description="Amidase" evidence="2">
    <location>
        <begin position="20"/>
        <end position="458"/>
    </location>
</feature>
<dbReference type="NCBIfam" id="NF005099">
    <property type="entry name" value="PRK06529.1"/>
    <property type="match status" value="1"/>
</dbReference>
<dbReference type="InterPro" id="IPR020556">
    <property type="entry name" value="Amidase_CS"/>
</dbReference>
<dbReference type="InterPro" id="IPR036928">
    <property type="entry name" value="AS_sf"/>
</dbReference>
<dbReference type="InterPro" id="IPR000120">
    <property type="entry name" value="Amidase"/>
</dbReference>
<evidence type="ECO:0000313" key="4">
    <source>
        <dbReference type="Proteomes" id="UP000191200"/>
    </source>
</evidence>
<dbReference type="STRING" id="519472.BHY08_06505"/>
<dbReference type="AlphaFoldDB" id="A0A1J0A6E2"/>
<accession>A0A1J0A6E2</accession>
<proteinExistence type="inferred from homology"/>
<name>A0A1J0A6E2_9ENTE</name>
<comment type="similarity">
    <text evidence="1">Belongs to the amidase family.</text>
</comment>
<keyword evidence="4" id="KW-1185">Reference proteome</keyword>
<gene>
    <name evidence="3" type="ORF">BHY08_06505</name>
</gene>
<dbReference type="OrthoDB" id="9811471at2"/>
<dbReference type="PANTHER" id="PTHR11895">
    <property type="entry name" value="TRANSAMIDASE"/>
    <property type="match status" value="1"/>
</dbReference>
<evidence type="ECO:0000259" key="2">
    <source>
        <dbReference type="Pfam" id="PF01425"/>
    </source>
</evidence>
<dbReference type="PANTHER" id="PTHR11895:SF7">
    <property type="entry name" value="GLUTAMYL-TRNA(GLN) AMIDOTRANSFERASE SUBUNIT A, MITOCHONDRIAL"/>
    <property type="match status" value="1"/>
</dbReference>
<dbReference type="EMBL" id="CP017267">
    <property type="protein sequence ID" value="APB31509.1"/>
    <property type="molecule type" value="Genomic_DNA"/>
</dbReference>
<reference evidence="3 4" key="1">
    <citation type="submission" date="2016-09" db="EMBL/GenBank/DDBJ databases">
        <title>Vagococcus teuberi sp. nov., isolated from the Malian artisanal sour milk fene.</title>
        <authorList>
            <person name="Wullschleger S."/>
            <person name="Seifert C."/>
            <person name="Baumgartner S."/>
            <person name="Lacroix C."/>
            <person name="Bonfoh B."/>
            <person name="Stevens M.J."/>
            <person name="Meile L."/>
        </authorList>
    </citation>
    <scope>NUCLEOTIDE SEQUENCE [LARGE SCALE GENOMIC DNA]</scope>
    <source>
        <strain evidence="3 4">DSM 21459</strain>
    </source>
</reference>
<dbReference type="SUPFAM" id="SSF75304">
    <property type="entry name" value="Amidase signature (AS) enzymes"/>
    <property type="match status" value="1"/>
</dbReference>